<feature type="compositionally biased region" description="Polar residues" evidence="1">
    <location>
        <begin position="70"/>
        <end position="80"/>
    </location>
</feature>
<accession>A0AAJ0F537</accession>
<keyword evidence="2" id="KW-1133">Transmembrane helix</keyword>
<organism evidence="3 4">
    <name type="scientific">Echria macrotheca</name>
    <dbReference type="NCBI Taxonomy" id="438768"/>
    <lineage>
        <taxon>Eukaryota</taxon>
        <taxon>Fungi</taxon>
        <taxon>Dikarya</taxon>
        <taxon>Ascomycota</taxon>
        <taxon>Pezizomycotina</taxon>
        <taxon>Sordariomycetes</taxon>
        <taxon>Sordariomycetidae</taxon>
        <taxon>Sordariales</taxon>
        <taxon>Schizotheciaceae</taxon>
        <taxon>Echria</taxon>
    </lineage>
</organism>
<name>A0AAJ0F537_9PEZI</name>
<evidence type="ECO:0000313" key="3">
    <source>
        <dbReference type="EMBL" id="KAK1754092.1"/>
    </source>
</evidence>
<protein>
    <submittedName>
        <fullName evidence="3">Uncharacterized protein</fullName>
    </submittedName>
</protein>
<gene>
    <name evidence="3" type="ORF">QBC47DRAFT_414984</name>
</gene>
<comment type="caution">
    <text evidence="3">The sequence shown here is derived from an EMBL/GenBank/DDBJ whole genome shotgun (WGS) entry which is preliminary data.</text>
</comment>
<evidence type="ECO:0000256" key="2">
    <source>
        <dbReference type="SAM" id="Phobius"/>
    </source>
</evidence>
<dbReference type="Proteomes" id="UP001239445">
    <property type="component" value="Unassembled WGS sequence"/>
</dbReference>
<feature type="compositionally biased region" description="Polar residues" evidence="1">
    <location>
        <begin position="157"/>
        <end position="178"/>
    </location>
</feature>
<keyword evidence="2" id="KW-0472">Membrane</keyword>
<feature type="transmembrane region" description="Helical" evidence="2">
    <location>
        <begin position="47"/>
        <end position="65"/>
    </location>
</feature>
<proteinExistence type="predicted"/>
<dbReference type="EMBL" id="MU839836">
    <property type="protein sequence ID" value="KAK1754092.1"/>
    <property type="molecule type" value="Genomic_DNA"/>
</dbReference>
<feature type="transmembrane region" description="Helical" evidence="2">
    <location>
        <begin position="7"/>
        <end position="27"/>
    </location>
</feature>
<reference evidence="3" key="1">
    <citation type="submission" date="2023-06" db="EMBL/GenBank/DDBJ databases">
        <title>Genome-scale phylogeny and comparative genomics of the fungal order Sordariales.</title>
        <authorList>
            <consortium name="Lawrence Berkeley National Laboratory"/>
            <person name="Hensen N."/>
            <person name="Bonometti L."/>
            <person name="Westerberg I."/>
            <person name="Brannstrom I.O."/>
            <person name="Guillou S."/>
            <person name="Cros-Aarteil S."/>
            <person name="Calhoun S."/>
            <person name="Haridas S."/>
            <person name="Kuo A."/>
            <person name="Mondo S."/>
            <person name="Pangilinan J."/>
            <person name="Riley R."/>
            <person name="Labutti K."/>
            <person name="Andreopoulos B."/>
            <person name="Lipzen A."/>
            <person name="Chen C."/>
            <person name="Yanf M."/>
            <person name="Daum C."/>
            <person name="Ng V."/>
            <person name="Clum A."/>
            <person name="Steindorff A."/>
            <person name="Ohm R."/>
            <person name="Martin F."/>
            <person name="Silar P."/>
            <person name="Natvig D."/>
            <person name="Lalanne C."/>
            <person name="Gautier V."/>
            <person name="Ament-Velasquez S.L."/>
            <person name="Kruys A."/>
            <person name="Hutchinson M.I."/>
            <person name="Powell A.J."/>
            <person name="Barry K."/>
            <person name="Miller A.N."/>
            <person name="Grigoriev I.V."/>
            <person name="Debuchy R."/>
            <person name="Gladieux P."/>
            <person name="Thoren M.H."/>
            <person name="Johannesson H."/>
        </authorList>
    </citation>
    <scope>NUCLEOTIDE SEQUENCE</scope>
    <source>
        <strain evidence="3">PSN4</strain>
    </source>
</reference>
<sequence length="178" mass="19873">MSVAGRAVLDIHLLLVLARVSLLFYSFSPPFSRPRPVDVPNTCTTMGLLNLLLVAPLALAHPGIMRRSTPTRLTLSNATSPPRRERNQKARCHSPRARLRCRRLAPPQSDLVRPTRSLACLRLAPAEPTDTQTRRVMDTKMPWLKCKFKGKDEAAAQANQDNVRSIPTPETQDSTLFN</sequence>
<keyword evidence="4" id="KW-1185">Reference proteome</keyword>
<dbReference type="AlphaFoldDB" id="A0AAJ0F537"/>
<evidence type="ECO:0000313" key="4">
    <source>
        <dbReference type="Proteomes" id="UP001239445"/>
    </source>
</evidence>
<evidence type="ECO:0000256" key="1">
    <source>
        <dbReference type="SAM" id="MobiDB-lite"/>
    </source>
</evidence>
<keyword evidence="2" id="KW-0812">Transmembrane</keyword>
<feature type="region of interest" description="Disordered" evidence="1">
    <location>
        <begin position="70"/>
        <end position="93"/>
    </location>
</feature>
<feature type="region of interest" description="Disordered" evidence="1">
    <location>
        <begin position="155"/>
        <end position="178"/>
    </location>
</feature>